<sequence length="78" mass="7925">MSGFFDRSASPQRPGKHRRGARSVQPSVVRAGVACAVLLVLVIGLLAAIMQSTVTAAAPEDPTPTTGQEAAGPAAQLD</sequence>
<comment type="caution">
    <text evidence="2">The sequence shown here is derived from an EMBL/GenBank/DDBJ whole genome shotgun (WGS) entry which is preliminary data.</text>
</comment>
<proteinExistence type="predicted"/>
<feature type="compositionally biased region" description="Low complexity" evidence="1">
    <location>
        <begin position="57"/>
        <end position="66"/>
    </location>
</feature>
<evidence type="ECO:0000313" key="3">
    <source>
        <dbReference type="Proteomes" id="UP001596072"/>
    </source>
</evidence>
<name>A0ABW0ZJU8_9ACTN</name>
<protein>
    <submittedName>
        <fullName evidence="2">Uncharacterized protein</fullName>
    </submittedName>
</protein>
<organism evidence="2 3">
    <name type="scientific">Nocardioides vastitatis</name>
    <dbReference type="NCBI Taxonomy" id="2568655"/>
    <lineage>
        <taxon>Bacteria</taxon>
        <taxon>Bacillati</taxon>
        <taxon>Actinomycetota</taxon>
        <taxon>Actinomycetes</taxon>
        <taxon>Propionibacteriales</taxon>
        <taxon>Nocardioidaceae</taxon>
        <taxon>Nocardioides</taxon>
    </lineage>
</organism>
<dbReference type="RefSeq" id="WP_136431681.1">
    <property type="nucleotide sequence ID" value="NZ_JBHSNS010000009.1"/>
</dbReference>
<dbReference type="Proteomes" id="UP001596072">
    <property type="component" value="Unassembled WGS sequence"/>
</dbReference>
<evidence type="ECO:0000256" key="1">
    <source>
        <dbReference type="SAM" id="MobiDB-lite"/>
    </source>
</evidence>
<feature type="region of interest" description="Disordered" evidence="1">
    <location>
        <begin position="57"/>
        <end position="78"/>
    </location>
</feature>
<reference evidence="3" key="1">
    <citation type="journal article" date="2019" name="Int. J. Syst. Evol. Microbiol.">
        <title>The Global Catalogue of Microorganisms (GCM) 10K type strain sequencing project: providing services to taxonomists for standard genome sequencing and annotation.</title>
        <authorList>
            <consortium name="The Broad Institute Genomics Platform"/>
            <consortium name="The Broad Institute Genome Sequencing Center for Infectious Disease"/>
            <person name="Wu L."/>
            <person name="Ma J."/>
        </authorList>
    </citation>
    <scope>NUCLEOTIDE SEQUENCE [LARGE SCALE GENOMIC DNA]</scope>
    <source>
        <strain evidence="3">YIM 94188</strain>
    </source>
</reference>
<gene>
    <name evidence="2" type="ORF">ACFPQB_17075</name>
</gene>
<dbReference type="EMBL" id="JBHSNS010000009">
    <property type="protein sequence ID" value="MFC5730637.1"/>
    <property type="molecule type" value="Genomic_DNA"/>
</dbReference>
<feature type="region of interest" description="Disordered" evidence="1">
    <location>
        <begin position="1"/>
        <end position="25"/>
    </location>
</feature>
<keyword evidence="3" id="KW-1185">Reference proteome</keyword>
<evidence type="ECO:0000313" key="2">
    <source>
        <dbReference type="EMBL" id="MFC5730637.1"/>
    </source>
</evidence>
<accession>A0ABW0ZJU8</accession>